<reference evidence="1 2" key="1">
    <citation type="submission" date="2024-10" db="EMBL/GenBank/DDBJ databases">
        <title>Novel secondary metabolite-producing bacteria for plant disease control.</title>
        <authorList>
            <person name="Chevrette M."/>
        </authorList>
    </citation>
    <scope>NUCLEOTIDE SEQUENCE [LARGE SCALE GENOMIC DNA]</scope>
    <source>
        <strain evidence="1 2">J30 TE3557</strain>
    </source>
</reference>
<evidence type="ECO:0000313" key="2">
    <source>
        <dbReference type="Proteomes" id="UP001620520"/>
    </source>
</evidence>
<evidence type="ECO:0000313" key="1">
    <source>
        <dbReference type="EMBL" id="MFK4641087.1"/>
    </source>
</evidence>
<comment type="caution">
    <text evidence="1">The sequence shown here is derived from an EMBL/GenBank/DDBJ whole genome shotgun (WGS) entry which is preliminary data.</text>
</comment>
<dbReference type="EMBL" id="JBIYEW010000003">
    <property type="protein sequence ID" value="MFK4641087.1"/>
    <property type="molecule type" value="Genomic_DNA"/>
</dbReference>
<sequence>MREAPDDQKSCYGNGIMSVSERLQQAADRFLYDDDSVLAAQALEGVLIDEYLGDDRTEELLYLLSLYSPGSGVPYSEASDVRPVVLSTLESLA</sequence>
<keyword evidence="2" id="KW-1185">Reference proteome</keyword>
<dbReference type="Proteomes" id="UP001620520">
    <property type="component" value="Unassembled WGS sequence"/>
</dbReference>
<name>A0ABW8NBX0_9MICC</name>
<evidence type="ECO:0008006" key="3">
    <source>
        <dbReference type="Google" id="ProtNLM"/>
    </source>
</evidence>
<proteinExistence type="predicted"/>
<gene>
    <name evidence="1" type="ORF">ABIA52_003976</name>
</gene>
<organism evidence="1 2">
    <name type="scientific">Paenarthrobacter histidinolovorans</name>
    <dbReference type="NCBI Taxonomy" id="43664"/>
    <lineage>
        <taxon>Bacteria</taxon>
        <taxon>Bacillati</taxon>
        <taxon>Actinomycetota</taxon>
        <taxon>Actinomycetes</taxon>
        <taxon>Micrococcales</taxon>
        <taxon>Micrococcaceae</taxon>
        <taxon>Paenarthrobacter</taxon>
    </lineage>
</organism>
<accession>A0ABW8NBX0</accession>
<protein>
    <recommendedName>
        <fullName evidence="3">CdiI immunity protein domain-containing protein</fullName>
    </recommendedName>
</protein>